<accession>A0AAE0HX38</accession>
<organism evidence="3 4">
    <name type="scientific">Apodospora peruviana</name>
    <dbReference type="NCBI Taxonomy" id="516989"/>
    <lineage>
        <taxon>Eukaryota</taxon>
        <taxon>Fungi</taxon>
        <taxon>Dikarya</taxon>
        <taxon>Ascomycota</taxon>
        <taxon>Pezizomycotina</taxon>
        <taxon>Sordariomycetes</taxon>
        <taxon>Sordariomycetidae</taxon>
        <taxon>Sordariales</taxon>
        <taxon>Lasiosphaeriaceae</taxon>
        <taxon>Apodospora</taxon>
    </lineage>
</organism>
<dbReference type="GO" id="GO:0016765">
    <property type="term" value="F:transferase activity, transferring alkyl or aryl (other than methyl) groups"/>
    <property type="evidence" value="ECO:0007669"/>
    <property type="project" value="InterPro"/>
</dbReference>
<dbReference type="GO" id="GO:0009820">
    <property type="term" value="P:alkaloid metabolic process"/>
    <property type="evidence" value="ECO:0007669"/>
    <property type="project" value="InterPro"/>
</dbReference>
<evidence type="ECO:0000313" key="3">
    <source>
        <dbReference type="EMBL" id="KAK3313596.1"/>
    </source>
</evidence>
<comment type="similarity">
    <text evidence="1">Belongs to the tryptophan dimethylallyltransferase family.</text>
</comment>
<dbReference type="Pfam" id="PF11991">
    <property type="entry name" value="Trp_DMAT"/>
    <property type="match status" value="2"/>
</dbReference>
<protein>
    <submittedName>
        <fullName evidence="3">Aromatic prenyltransferase</fullName>
    </submittedName>
</protein>
<reference evidence="3" key="2">
    <citation type="submission" date="2023-06" db="EMBL/GenBank/DDBJ databases">
        <authorList>
            <consortium name="Lawrence Berkeley National Laboratory"/>
            <person name="Haridas S."/>
            <person name="Hensen N."/>
            <person name="Bonometti L."/>
            <person name="Westerberg I."/>
            <person name="Brannstrom I.O."/>
            <person name="Guillou S."/>
            <person name="Cros-Aarteil S."/>
            <person name="Calhoun S."/>
            <person name="Kuo A."/>
            <person name="Mondo S."/>
            <person name="Pangilinan J."/>
            <person name="Riley R."/>
            <person name="Labutti K."/>
            <person name="Andreopoulos B."/>
            <person name="Lipzen A."/>
            <person name="Chen C."/>
            <person name="Yanf M."/>
            <person name="Daum C."/>
            <person name="Ng V."/>
            <person name="Clum A."/>
            <person name="Steindorff A."/>
            <person name="Ohm R."/>
            <person name="Martin F."/>
            <person name="Silar P."/>
            <person name="Natvig D."/>
            <person name="Lalanne C."/>
            <person name="Gautier V."/>
            <person name="Ament-Velasquez S.L."/>
            <person name="Kruys A."/>
            <person name="Hutchinson M.I."/>
            <person name="Powell A.J."/>
            <person name="Barry K."/>
            <person name="Miller A.N."/>
            <person name="Grigoriev I.V."/>
            <person name="Debuchy R."/>
            <person name="Gladieux P."/>
            <person name="Thoren M.H."/>
            <person name="Johannesson H."/>
        </authorList>
    </citation>
    <scope>NUCLEOTIDE SEQUENCE</scope>
    <source>
        <strain evidence="3">CBS 118394</strain>
    </source>
</reference>
<comment type="caution">
    <text evidence="3">The sequence shown here is derived from an EMBL/GenBank/DDBJ whole genome shotgun (WGS) entry which is preliminary data.</text>
</comment>
<reference evidence="3" key="1">
    <citation type="journal article" date="2023" name="Mol. Phylogenet. Evol.">
        <title>Genome-scale phylogeny and comparative genomics of the fungal order Sordariales.</title>
        <authorList>
            <person name="Hensen N."/>
            <person name="Bonometti L."/>
            <person name="Westerberg I."/>
            <person name="Brannstrom I.O."/>
            <person name="Guillou S."/>
            <person name="Cros-Aarteil S."/>
            <person name="Calhoun S."/>
            <person name="Haridas S."/>
            <person name="Kuo A."/>
            <person name="Mondo S."/>
            <person name="Pangilinan J."/>
            <person name="Riley R."/>
            <person name="LaButti K."/>
            <person name="Andreopoulos B."/>
            <person name="Lipzen A."/>
            <person name="Chen C."/>
            <person name="Yan M."/>
            <person name="Daum C."/>
            <person name="Ng V."/>
            <person name="Clum A."/>
            <person name="Steindorff A."/>
            <person name="Ohm R.A."/>
            <person name="Martin F."/>
            <person name="Silar P."/>
            <person name="Natvig D.O."/>
            <person name="Lalanne C."/>
            <person name="Gautier V."/>
            <person name="Ament-Velasquez S.L."/>
            <person name="Kruys A."/>
            <person name="Hutchinson M.I."/>
            <person name="Powell A.J."/>
            <person name="Barry K."/>
            <person name="Miller A.N."/>
            <person name="Grigoriev I.V."/>
            <person name="Debuchy R."/>
            <person name="Gladieux P."/>
            <person name="Hiltunen Thoren M."/>
            <person name="Johannesson H."/>
        </authorList>
    </citation>
    <scope>NUCLEOTIDE SEQUENCE</scope>
    <source>
        <strain evidence="3">CBS 118394</strain>
    </source>
</reference>
<sequence length="356" mass="40261">MAFRSKDQQFWWDTTGSLFARLLQAAGYNTDAVWPSNWAPGGTPVESSWDFGVVGGDGAMSSMVRYTFEPIGRHPGTPHDPLNDLAADEWIHRRRPLRAAPAWLWTSIDPVVPSSNVYLYPGLRVLELDISNLDVVERALRSLPPDEFEALHTEPLLEYLREATLKWEMETGIIYVRAPPNTTLAWLMDAITLGGRTDLEEYKESVQDLKELWKIFPGNPSPVVPADAPGRAKPGFYFTRGRGKPTSAKMYFSPGYFVKNDLEVIAKLRRFFASRRRKTNMDVVDSYARALHDIYGQELLEKPGWGALFYVGAAMTKNEGLRVVAYQGPQIIGARRQELGYGWMRNDGTRHFESLS</sequence>
<dbReference type="Proteomes" id="UP001283341">
    <property type="component" value="Unassembled WGS sequence"/>
</dbReference>
<dbReference type="EMBL" id="JAUEDM010000007">
    <property type="protein sequence ID" value="KAK3313596.1"/>
    <property type="molecule type" value="Genomic_DNA"/>
</dbReference>
<evidence type="ECO:0000256" key="2">
    <source>
        <dbReference type="ARBA" id="ARBA00022679"/>
    </source>
</evidence>
<dbReference type="PANTHER" id="PTHR40627">
    <property type="entry name" value="INDOLE PRENYLTRANSFERASE TDIB-RELATED"/>
    <property type="match status" value="1"/>
</dbReference>
<evidence type="ECO:0000313" key="4">
    <source>
        <dbReference type="Proteomes" id="UP001283341"/>
    </source>
</evidence>
<keyword evidence="4" id="KW-1185">Reference proteome</keyword>
<dbReference type="PANTHER" id="PTHR40627:SF4">
    <property type="entry name" value="PRENYLTRANSFERASE ASQH1-RELATED"/>
    <property type="match status" value="1"/>
</dbReference>
<dbReference type="AlphaFoldDB" id="A0AAE0HX38"/>
<evidence type="ECO:0000256" key="1">
    <source>
        <dbReference type="ARBA" id="ARBA00010209"/>
    </source>
</evidence>
<gene>
    <name evidence="3" type="ORF">B0H66DRAFT_606851</name>
</gene>
<proteinExistence type="inferred from homology"/>
<dbReference type="InterPro" id="IPR017795">
    <property type="entry name" value="ABBA_NscD-like"/>
</dbReference>
<keyword evidence="2" id="KW-0808">Transferase</keyword>
<name>A0AAE0HX38_9PEZI</name>